<evidence type="ECO:0000313" key="2">
    <source>
        <dbReference type="EMBL" id="KYF73685.1"/>
    </source>
</evidence>
<proteinExistence type="predicted"/>
<accession>A0A150R0F6</accession>
<dbReference type="GO" id="GO:0016740">
    <property type="term" value="F:transferase activity"/>
    <property type="evidence" value="ECO:0007669"/>
    <property type="project" value="UniProtKB-KW"/>
</dbReference>
<evidence type="ECO:0000313" key="3">
    <source>
        <dbReference type="Proteomes" id="UP000075635"/>
    </source>
</evidence>
<feature type="region of interest" description="Disordered" evidence="1">
    <location>
        <begin position="229"/>
        <end position="258"/>
    </location>
</feature>
<reference evidence="2 3" key="1">
    <citation type="submission" date="2014-02" db="EMBL/GenBank/DDBJ databases">
        <title>The small core and large imbalanced accessory genome model reveals a collaborative survival strategy of Sorangium cellulosum strains in nature.</title>
        <authorList>
            <person name="Han K."/>
            <person name="Peng R."/>
            <person name="Blom J."/>
            <person name="Li Y.-Z."/>
        </authorList>
    </citation>
    <scope>NUCLEOTIDE SEQUENCE [LARGE SCALE GENOMIC DNA]</scope>
    <source>
        <strain evidence="2 3">So0011-07</strain>
    </source>
</reference>
<comment type="caution">
    <text evidence="2">The sequence shown here is derived from an EMBL/GenBank/DDBJ whole genome shotgun (WGS) entry which is preliminary data.</text>
</comment>
<sequence length="258" mass="28325">MGKAAFLARRLPPSGCIVAGTKLAAHREALKSKKLKLSAKVETSIQSVLAATEALQALGSTDATMTEIDRGTDRCIGAFGSVLDSIVRAFDHEGIVPLSDEEAARRADAELVRSEVLSSGTDFLRLVHSQQWVRMSALVKALDRKEVNAAVERLGLSAEVGRLRRWTELYGRKLGVTEARGADPAVKAIEAWHEAYGALMVHVHAEYDDDRDETHVLLRDRLLSPYEDAAEEERRAHQRARAAAKKRNDEVEAAPEPI</sequence>
<protein>
    <submittedName>
        <fullName evidence="2">Phosphoenolpyruvate--protein phosphotransferase</fullName>
    </submittedName>
</protein>
<feature type="compositionally biased region" description="Basic residues" evidence="1">
    <location>
        <begin position="236"/>
        <end position="245"/>
    </location>
</feature>
<keyword evidence="2" id="KW-0670">Pyruvate</keyword>
<name>A0A150R0F6_SORCE</name>
<gene>
    <name evidence="2" type="ORF">BE17_16445</name>
</gene>
<organism evidence="2 3">
    <name type="scientific">Sorangium cellulosum</name>
    <name type="common">Polyangium cellulosum</name>
    <dbReference type="NCBI Taxonomy" id="56"/>
    <lineage>
        <taxon>Bacteria</taxon>
        <taxon>Pseudomonadati</taxon>
        <taxon>Myxococcota</taxon>
        <taxon>Polyangia</taxon>
        <taxon>Polyangiales</taxon>
        <taxon>Polyangiaceae</taxon>
        <taxon>Sorangium</taxon>
    </lineage>
</organism>
<dbReference type="AlphaFoldDB" id="A0A150R0F6"/>
<dbReference type="Proteomes" id="UP000075635">
    <property type="component" value="Unassembled WGS sequence"/>
</dbReference>
<dbReference type="EMBL" id="JEMB01003355">
    <property type="protein sequence ID" value="KYF73685.1"/>
    <property type="molecule type" value="Genomic_DNA"/>
</dbReference>
<keyword evidence="2" id="KW-0808">Transferase</keyword>
<evidence type="ECO:0000256" key="1">
    <source>
        <dbReference type="SAM" id="MobiDB-lite"/>
    </source>
</evidence>